<name>A0A9P7RWH8_9AGAR</name>
<gene>
    <name evidence="1" type="ORF">E1B28_009806</name>
</gene>
<dbReference type="AlphaFoldDB" id="A0A9P7RWH8"/>
<keyword evidence="2" id="KW-1185">Reference proteome</keyword>
<comment type="caution">
    <text evidence="1">The sequence shown here is derived from an EMBL/GenBank/DDBJ whole genome shotgun (WGS) entry which is preliminary data.</text>
</comment>
<protein>
    <submittedName>
        <fullName evidence="1">Uncharacterized protein</fullName>
    </submittedName>
</protein>
<evidence type="ECO:0000313" key="1">
    <source>
        <dbReference type="EMBL" id="KAG7090712.1"/>
    </source>
</evidence>
<dbReference type="KEGG" id="more:E1B28_009806"/>
<accession>A0A9P7RWH8</accession>
<dbReference type="RefSeq" id="XP_043007182.1">
    <property type="nucleotide sequence ID" value="XM_043154725.1"/>
</dbReference>
<dbReference type="GeneID" id="66078882"/>
<proteinExistence type="predicted"/>
<evidence type="ECO:0000313" key="2">
    <source>
        <dbReference type="Proteomes" id="UP001049176"/>
    </source>
</evidence>
<reference evidence="1" key="1">
    <citation type="journal article" date="2021" name="Genome Biol. Evol.">
        <title>The assembled and annotated genome of the fairy-ring fungus Marasmius oreades.</title>
        <authorList>
            <person name="Hiltunen M."/>
            <person name="Ament-Velasquez S.L."/>
            <person name="Johannesson H."/>
        </authorList>
    </citation>
    <scope>NUCLEOTIDE SEQUENCE</scope>
    <source>
        <strain evidence="1">03SP1</strain>
    </source>
</reference>
<dbReference type="EMBL" id="CM032186">
    <property type="protein sequence ID" value="KAG7090712.1"/>
    <property type="molecule type" value="Genomic_DNA"/>
</dbReference>
<dbReference type="Proteomes" id="UP001049176">
    <property type="component" value="Chromosome 6"/>
</dbReference>
<organism evidence="1 2">
    <name type="scientific">Marasmius oreades</name>
    <name type="common">fairy-ring Marasmius</name>
    <dbReference type="NCBI Taxonomy" id="181124"/>
    <lineage>
        <taxon>Eukaryota</taxon>
        <taxon>Fungi</taxon>
        <taxon>Dikarya</taxon>
        <taxon>Basidiomycota</taxon>
        <taxon>Agaricomycotina</taxon>
        <taxon>Agaricomycetes</taxon>
        <taxon>Agaricomycetidae</taxon>
        <taxon>Agaricales</taxon>
        <taxon>Marasmiineae</taxon>
        <taxon>Marasmiaceae</taxon>
        <taxon>Marasmius</taxon>
    </lineage>
</organism>
<sequence length="126" mass="13796">MAVDEDHRQLHFLCFINDRSSQLVAPHAPSNPEFHRVERDGEFERRFLFQSGKAAAIGLAIKSTARAVLQGFTALCMDEGTIWRFATSPVSYQPGEGYWVSAGASTVVQNADTPVTKSSGRLPPTS</sequence>